<name>A0A1F5ZM58_9BACT</name>
<reference evidence="1 2" key="1">
    <citation type="journal article" date="2016" name="Nat. Commun.">
        <title>Thousands of microbial genomes shed light on interconnected biogeochemical processes in an aquifer system.</title>
        <authorList>
            <person name="Anantharaman K."/>
            <person name="Brown C.T."/>
            <person name="Hug L.A."/>
            <person name="Sharon I."/>
            <person name="Castelle C.J."/>
            <person name="Probst A.J."/>
            <person name="Thomas B.C."/>
            <person name="Singh A."/>
            <person name="Wilkins M.J."/>
            <person name="Karaoz U."/>
            <person name="Brodie E.L."/>
            <person name="Williams K.H."/>
            <person name="Hubbard S.S."/>
            <person name="Banfield J.F."/>
        </authorList>
    </citation>
    <scope>NUCLEOTIDE SEQUENCE [LARGE SCALE GENOMIC DNA]</scope>
</reference>
<evidence type="ECO:0000313" key="2">
    <source>
        <dbReference type="Proteomes" id="UP000177383"/>
    </source>
</evidence>
<proteinExistence type="predicted"/>
<dbReference type="AlphaFoldDB" id="A0A1F5ZM58"/>
<comment type="caution">
    <text evidence="1">The sequence shown here is derived from an EMBL/GenBank/DDBJ whole genome shotgun (WGS) entry which is preliminary data.</text>
</comment>
<dbReference type="Proteomes" id="UP000177383">
    <property type="component" value="Unassembled WGS sequence"/>
</dbReference>
<gene>
    <name evidence="1" type="ORF">A2773_07145</name>
</gene>
<sequence length="150" mass="16971">MALLLLDILFLNKPLPPTSEDLDSRKTVEDYFMEHMRVSAEEAKTMASDGVMLRLSPNSTLQGVVGNLYYYGFVDDESKFEKLLKTSTDSTPGKETSIKSGDNTIDVNSNYYLNYSMSDEEIVDTLLNKAKFEPNFTQYNYLFMPSGRAS</sequence>
<dbReference type="EMBL" id="MFJE01000049">
    <property type="protein sequence ID" value="OGG13518.1"/>
    <property type="molecule type" value="Genomic_DNA"/>
</dbReference>
<dbReference type="STRING" id="1798375.A2773_07145"/>
<organism evidence="1 2">
    <name type="scientific">Candidatus Gottesmanbacteria bacterium RIFCSPHIGHO2_01_FULL_39_10</name>
    <dbReference type="NCBI Taxonomy" id="1798375"/>
    <lineage>
        <taxon>Bacteria</taxon>
        <taxon>Candidatus Gottesmaniibacteriota</taxon>
    </lineage>
</organism>
<dbReference type="Gene3D" id="3.30.1490.480">
    <property type="entry name" value="Endolytic murein transglycosylase"/>
    <property type="match status" value="1"/>
</dbReference>
<accession>A0A1F5ZM58</accession>
<evidence type="ECO:0000313" key="1">
    <source>
        <dbReference type="EMBL" id="OGG13518.1"/>
    </source>
</evidence>
<protein>
    <submittedName>
        <fullName evidence="1">Uncharacterized protein</fullName>
    </submittedName>
</protein>